<evidence type="ECO:0000259" key="2">
    <source>
        <dbReference type="Pfam" id="PF00248"/>
    </source>
</evidence>
<keyword evidence="4" id="KW-1185">Reference proteome</keyword>
<accession>A0A1C5ADG3</accession>
<dbReference type="Pfam" id="PF00248">
    <property type="entry name" value="Aldo_ket_red"/>
    <property type="match status" value="1"/>
</dbReference>
<dbReference type="RefSeq" id="WP_091251145.1">
    <property type="nucleotide sequence ID" value="NZ_FMCU01000016.1"/>
</dbReference>
<feature type="domain" description="NADP-dependent oxidoreductase" evidence="2">
    <location>
        <begin position="22"/>
        <end position="298"/>
    </location>
</feature>
<dbReference type="EMBL" id="FMCU01000016">
    <property type="protein sequence ID" value="SCF43277.1"/>
    <property type="molecule type" value="Genomic_DNA"/>
</dbReference>
<dbReference type="InterPro" id="IPR020471">
    <property type="entry name" value="AKR"/>
</dbReference>
<dbReference type="CDD" id="cd19088">
    <property type="entry name" value="AKR_AKR13B1"/>
    <property type="match status" value="1"/>
</dbReference>
<dbReference type="STRING" id="121616.GA0070216_11637"/>
<dbReference type="PRINTS" id="PR00069">
    <property type="entry name" value="ALDKETRDTASE"/>
</dbReference>
<dbReference type="AlphaFoldDB" id="A0A1C5ADG3"/>
<dbReference type="GO" id="GO:0016491">
    <property type="term" value="F:oxidoreductase activity"/>
    <property type="evidence" value="ECO:0007669"/>
    <property type="project" value="UniProtKB-KW"/>
</dbReference>
<dbReference type="InterPro" id="IPR036812">
    <property type="entry name" value="NAD(P)_OxRdtase_dom_sf"/>
</dbReference>
<evidence type="ECO:0000256" key="1">
    <source>
        <dbReference type="ARBA" id="ARBA00023002"/>
    </source>
</evidence>
<organism evidence="3 4">
    <name type="scientific">Micromonospora matsumotoense</name>
    <dbReference type="NCBI Taxonomy" id="121616"/>
    <lineage>
        <taxon>Bacteria</taxon>
        <taxon>Bacillati</taxon>
        <taxon>Actinomycetota</taxon>
        <taxon>Actinomycetes</taxon>
        <taxon>Micromonosporales</taxon>
        <taxon>Micromonosporaceae</taxon>
        <taxon>Micromonospora</taxon>
    </lineage>
</organism>
<name>A0A1C5ADG3_9ACTN</name>
<dbReference type="Proteomes" id="UP000198797">
    <property type="component" value="Unassembled WGS sequence"/>
</dbReference>
<dbReference type="GO" id="GO:0005737">
    <property type="term" value="C:cytoplasm"/>
    <property type="evidence" value="ECO:0007669"/>
    <property type="project" value="TreeGrafter"/>
</dbReference>
<reference evidence="4" key="1">
    <citation type="submission" date="2016-06" db="EMBL/GenBank/DDBJ databases">
        <authorList>
            <person name="Varghese N."/>
            <person name="Submissions Spin"/>
        </authorList>
    </citation>
    <scope>NUCLEOTIDE SEQUENCE [LARGE SCALE GENOMIC DNA]</scope>
    <source>
        <strain evidence="4">DSM 44100</strain>
    </source>
</reference>
<dbReference type="OrthoDB" id="3170516at2"/>
<dbReference type="PANTHER" id="PTHR43625:SF40">
    <property type="entry name" value="ALDO-KETO REDUCTASE YAKC [NADP(+)]"/>
    <property type="match status" value="1"/>
</dbReference>
<dbReference type="InterPro" id="IPR050791">
    <property type="entry name" value="Aldo-Keto_reductase"/>
</dbReference>
<proteinExistence type="predicted"/>
<keyword evidence="1" id="KW-0560">Oxidoreductase</keyword>
<dbReference type="Gene3D" id="3.20.20.100">
    <property type="entry name" value="NADP-dependent oxidoreductase domain"/>
    <property type="match status" value="1"/>
</dbReference>
<protein>
    <submittedName>
        <fullName evidence="3">Predicted oxidoreductase</fullName>
    </submittedName>
</protein>
<dbReference type="PANTHER" id="PTHR43625">
    <property type="entry name" value="AFLATOXIN B1 ALDEHYDE REDUCTASE"/>
    <property type="match status" value="1"/>
</dbReference>
<gene>
    <name evidence="3" type="ORF">GA0070216_11637</name>
</gene>
<evidence type="ECO:0000313" key="3">
    <source>
        <dbReference type="EMBL" id="SCF43277.1"/>
    </source>
</evidence>
<evidence type="ECO:0000313" key="4">
    <source>
        <dbReference type="Proteomes" id="UP000198797"/>
    </source>
</evidence>
<dbReference type="SUPFAM" id="SSF51430">
    <property type="entry name" value="NAD(P)-linked oxidoreductase"/>
    <property type="match status" value="1"/>
</dbReference>
<dbReference type="InterPro" id="IPR023210">
    <property type="entry name" value="NADP_OxRdtase_dom"/>
</dbReference>
<sequence length="299" mass="32078">MPIEITAAAAGRWTLGDRPVHRMGFGSMRITAHPDRDRALRVLRRAVELGVDHIDTAAFYVSPGGTLKVGTGPARYATELIRAALAPYPEHLVIATKVGFRSDPATGTHEEAGPAQLRAQVEENLRRLGRDHLDLVNLRIVKRPTPDSVAERFGALAELRDAGLIRHLGLSNVRLDHLDEAQTIAPVVCVQNNYALDNRGDQDALIRECGARGIAYVPFFALAGGNREGGARADHSAAVRAVARAHDATSAQVRLAWTLHQGPHVLAIPGTGDPAHLAENVAAAALRLTPDELAALDQQ</sequence>